<dbReference type="AlphaFoldDB" id="A0A3N4HPJ1"/>
<evidence type="ECO:0000313" key="3">
    <source>
        <dbReference type="Proteomes" id="UP000275078"/>
    </source>
</evidence>
<feature type="compositionally biased region" description="Basic and acidic residues" evidence="1">
    <location>
        <begin position="488"/>
        <end position="502"/>
    </location>
</feature>
<feature type="region of interest" description="Disordered" evidence="1">
    <location>
        <begin position="269"/>
        <end position="533"/>
    </location>
</feature>
<evidence type="ECO:0000313" key="2">
    <source>
        <dbReference type="EMBL" id="RPA75742.1"/>
    </source>
</evidence>
<dbReference type="Proteomes" id="UP000275078">
    <property type="component" value="Unassembled WGS sequence"/>
</dbReference>
<gene>
    <name evidence="2" type="ORF">BJ508DRAFT_17112</name>
</gene>
<proteinExistence type="predicted"/>
<keyword evidence="3" id="KW-1185">Reference proteome</keyword>
<reference evidence="2 3" key="1">
    <citation type="journal article" date="2018" name="Nat. Ecol. Evol.">
        <title>Pezizomycetes genomes reveal the molecular basis of ectomycorrhizal truffle lifestyle.</title>
        <authorList>
            <person name="Murat C."/>
            <person name="Payen T."/>
            <person name="Noel B."/>
            <person name="Kuo A."/>
            <person name="Morin E."/>
            <person name="Chen J."/>
            <person name="Kohler A."/>
            <person name="Krizsan K."/>
            <person name="Balestrini R."/>
            <person name="Da Silva C."/>
            <person name="Montanini B."/>
            <person name="Hainaut M."/>
            <person name="Levati E."/>
            <person name="Barry K.W."/>
            <person name="Belfiori B."/>
            <person name="Cichocki N."/>
            <person name="Clum A."/>
            <person name="Dockter R.B."/>
            <person name="Fauchery L."/>
            <person name="Guy J."/>
            <person name="Iotti M."/>
            <person name="Le Tacon F."/>
            <person name="Lindquist E.A."/>
            <person name="Lipzen A."/>
            <person name="Malagnac F."/>
            <person name="Mello A."/>
            <person name="Molinier V."/>
            <person name="Miyauchi S."/>
            <person name="Poulain J."/>
            <person name="Riccioni C."/>
            <person name="Rubini A."/>
            <person name="Sitrit Y."/>
            <person name="Splivallo R."/>
            <person name="Traeger S."/>
            <person name="Wang M."/>
            <person name="Zifcakova L."/>
            <person name="Wipf D."/>
            <person name="Zambonelli A."/>
            <person name="Paolocci F."/>
            <person name="Nowrousian M."/>
            <person name="Ottonello S."/>
            <person name="Baldrian P."/>
            <person name="Spatafora J.W."/>
            <person name="Henrissat B."/>
            <person name="Nagy L.G."/>
            <person name="Aury J.M."/>
            <person name="Wincker P."/>
            <person name="Grigoriev I.V."/>
            <person name="Bonfante P."/>
            <person name="Martin F.M."/>
        </authorList>
    </citation>
    <scope>NUCLEOTIDE SEQUENCE [LARGE SCALE GENOMIC DNA]</scope>
    <source>
        <strain evidence="2 3">RN42</strain>
    </source>
</reference>
<name>A0A3N4HPJ1_ASCIM</name>
<feature type="compositionally biased region" description="Basic and acidic residues" evidence="1">
    <location>
        <begin position="411"/>
        <end position="461"/>
    </location>
</feature>
<feature type="compositionally biased region" description="Polar residues" evidence="1">
    <location>
        <begin position="366"/>
        <end position="377"/>
    </location>
</feature>
<evidence type="ECO:0000256" key="1">
    <source>
        <dbReference type="SAM" id="MobiDB-lite"/>
    </source>
</evidence>
<feature type="compositionally biased region" description="Basic residues" evidence="1">
    <location>
        <begin position="343"/>
        <end position="365"/>
    </location>
</feature>
<dbReference type="OrthoDB" id="418495at2759"/>
<feature type="region of interest" description="Disordered" evidence="1">
    <location>
        <begin position="1"/>
        <end position="54"/>
    </location>
</feature>
<protein>
    <submittedName>
        <fullName evidence="2">Uncharacterized protein</fullName>
    </submittedName>
</protein>
<feature type="compositionally biased region" description="Basic and acidic residues" evidence="1">
    <location>
        <begin position="514"/>
        <end position="527"/>
    </location>
</feature>
<dbReference type="STRING" id="1160509.A0A3N4HPJ1"/>
<feature type="region of interest" description="Disordered" evidence="1">
    <location>
        <begin position="73"/>
        <end position="100"/>
    </location>
</feature>
<feature type="compositionally biased region" description="Basic and acidic residues" evidence="1">
    <location>
        <begin position="85"/>
        <end position="100"/>
    </location>
</feature>
<sequence>MDGNERYGSYASEPLKIAKTRNTPRSSSNNIGNRSRTTSESSQRTLGSLKAPATTNGIRVTSYNLLQKDLKDKENAANGWNGTGKGRDAYTPEPPESKDRLLRFRQEINVTPENVRPTDWDVDTHIDEKDKDPNAWIHRDKLVQIERQELKSAGILIPSETDLAPKKHHHHHHHEEAEDREDQENYRQSGEFKRQRIDTPENVRRTDWQDEEPRVGTPDNVRPVDWTDDEGEGKQEEGRYYDPNIDNNDLRSPEEIAEELAEFEREMELKKNGSRLPRALTSPIPVPKEYLLRPVPLNRPPFETSDGKAEIVKPRRRSYSASAAQLLDSKENSPSKSANATPTKKKPVNKAIQKKRTRSNPHLHGSRSSNNPATSSKAPPEGPPPWAFGTYKPDPSLPPDQQIIPTVAKRLQQEQWEKEGKFASVYDRKLRPLTVHEEEELARMKKQQEEDRRKQMEEEAASRQNGSGKRRSRTSKLFESKSPQPQPEPKEEPEPVMEEPRNEQPAMQPVKVPEAPETKQQEKEKKFCCCIVM</sequence>
<organism evidence="2 3">
    <name type="scientific">Ascobolus immersus RN42</name>
    <dbReference type="NCBI Taxonomy" id="1160509"/>
    <lineage>
        <taxon>Eukaryota</taxon>
        <taxon>Fungi</taxon>
        <taxon>Dikarya</taxon>
        <taxon>Ascomycota</taxon>
        <taxon>Pezizomycotina</taxon>
        <taxon>Pezizomycetes</taxon>
        <taxon>Pezizales</taxon>
        <taxon>Ascobolaceae</taxon>
        <taxon>Ascobolus</taxon>
    </lineage>
</organism>
<dbReference type="EMBL" id="ML119758">
    <property type="protein sequence ID" value="RPA75742.1"/>
    <property type="molecule type" value="Genomic_DNA"/>
</dbReference>
<feature type="compositionally biased region" description="Low complexity" evidence="1">
    <location>
        <begin position="25"/>
        <end position="45"/>
    </location>
</feature>
<accession>A0A3N4HPJ1</accession>
<feature type="region of interest" description="Disordered" evidence="1">
    <location>
        <begin position="164"/>
        <end position="252"/>
    </location>
</feature>
<feature type="compositionally biased region" description="Basic and acidic residues" evidence="1">
    <location>
        <begin position="190"/>
        <end position="214"/>
    </location>
</feature>